<evidence type="ECO:0000256" key="3">
    <source>
        <dbReference type="PROSITE-ProRule" id="PRU00708"/>
    </source>
</evidence>
<feature type="repeat" description="PPR" evidence="3">
    <location>
        <begin position="683"/>
        <end position="717"/>
    </location>
</feature>
<dbReference type="PANTHER" id="PTHR45613:SF207">
    <property type="entry name" value="OS08G0300700 PROTEIN"/>
    <property type="match status" value="1"/>
</dbReference>
<dbReference type="Pfam" id="PF12854">
    <property type="entry name" value="PPR_1"/>
    <property type="match status" value="2"/>
</dbReference>
<feature type="repeat" description="PPR" evidence="3">
    <location>
        <begin position="578"/>
        <end position="612"/>
    </location>
</feature>
<dbReference type="Proteomes" id="UP000233551">
    <property type="component" value="Unassembled WGS sequence"/>
</dbReference>
<keyword evidence="2" id="KW-0508">mRNA splicing</keyword>
<feature type="repeat" description="PPR" evidence="3">
    <location>
        <begin position="543"/>
        <end position="577"/>
    </location>
</feature>
<dbReference type="Pfam" id="PF13041">
    <property type="entry name" value="PPR_2"/>
    <property type="match status" value="5"/>
</dbReference>
<comment type="function">
    <text evidence="2">Part of the spliceosome which catalyzes two sequential transesterification reactions, first the excision of the non-coding intron from pre-mRNA and then the ligation of the coding exons to form the mature mRNA. Plays a role in stabilizing the structure of the spliceosome catalytic core and docking of the branch helix into the active site, producing 5'-exon and lariat intron-3'-intermediates.</text>
</comment>
<evidence type="ECO:0000256" key="2">
    <source>
        <dbReference type="HAMAP-Rule" id="MF_03226"/>
    </source>
</evidence>
<dbReference type="EMBL" id="PGOL01000893">
    <property type="protein sequence ID" value="PKI63300.1"/>
    <property type="molecule type" value="Genomic_DNA"/>
</dbReference>
<comment type="caution">
    <text evidence="2">Lacks conserved residue(s) required for the propagation of feature annotation.</text>
</comment>
<protein>
    <recommendedName>
        <fullName evidence="2">Splicing factor YJU2</fullName>
    </recommendedName>
</protein>
<sequence length="952" mass="106862">MGERKVLNKYYPPDFDPSKLKRISDLGHQGRVRMMLPMSGRCKACRCFIYAGTKFNSRMEIAGDYLGIKVFRFYFKFTNCLSEFTVKTDPKNLGYTVETGVTRSFEPGRMEDEEANRVKRKRVAEEAAVGDVMKSLENRARESKRKMDVLAALDEIKSLNSRHAKVSVDKMLENLWCLSAEKEVELEKEDEALVKSILFHISKVVKKPTSRLGEITKGVEDELVSAETGLQSLCRSYGSDDDDTECVFFAEKRMLLMVMVTQKPEFGIELYVFFRMYPTQNLLRQAVGTNLGVSTLIGAEHSLFRTIYCRRKVSKFGDSFDNTKVLGEWKEFFSLSSSFVPSCSFLSYPTCSQMAAGRCLRRCAPSVHSVVSECLRASPLLLQPVSCLFRSSDGLPLLHSSLCSHGFCSSSAISEGKNADLFLDDVRYRCKNGGLRNLDHALTCFDRMMGIRPLPSVADFNLILGVIVRMKHYAAAIRLIRKMDKAGVEVDLGFGVMGRMLKLGFKPDLVALNILINGLCIEGKLSRAVQLVDFMEFRGYEPDAVTYGTIIKGIVRTGKTSLALGLLQKWKGRSCRLDVVTYNTVVEGLCKEGRLTEAFQLFSRMTDKGVQPNVVTYNSLIHAICSEGRWEDVEVLLQGMTQKDIIPNVLTFNIVIDALCKDGMLSEAESAFHAMIRRGIEPVVVTYSSLIAGYRLHNRMDDAENLFNSMVENGCLPDDITYNTMIDGYCKGKAMDKAVYMYHQMLEKGLIPTIVTYNTLIGGFCQIGNMQAAEEHLRKMQNVGHPPTIQTCSILLDGYCKHGHLDRAMTMFQQLEDRGIGPSIIIYTILIKGLCYARKVEDAKRLFRTMLRNGCQPDVVIFNTLMNGLCKEGHADEASKLLQEMGERGCSLNATSYNILIRAALQNNEELIALELLRKMRGSGFVVDASTAELLLDDRLDSNFLQLIQKLP</sequence>
<evidence type="ECO:0000256" key="1">
    <source>
        <dbReference type="ARBA" id="ARBA00022737"/>
    </source>
</evidence>
<proteinExistence type="inferred from homology"/>
<dbReference type="InterPro" id="IPR002885">
    <property type="entry name" value="PPR_rpt"/>
</dbReference>
<comment type="subunit">
    <text evidence="2">Component of the spliceosome. Present in the activated B complex, the catalytically activated B* complex which catalyzes the branching, the catalytic step 1 C complex catalyzing the exon ligation, and the postcatalytic P complex containing the ligated exons (mRNA) and the excised lariat intron.</text>
</comment>
<dbReference type="InterPro" id="IPR011990">
    <property type="entry name" value="TPR-like_helical_dom_sf"/>
</dbReference>
<comment type="subcellular location">
    <subcellularLocation>
        <location evidence="2">Nucleus</location>
    </subcellularLocation>
</comment>
<keyword evidence="2" id="KW-0507">mRNA processing</keyword>
<feature type="repeat" description="PPR" evidence="3">
    <location>
        <begin position="858"/>
        <end position="892"/>
    </location>
</feature>
<dbReference type="Gene3D" id="1.25.40.10">
    <property type="entry name" value="Tetratricopeptide repeat domain"/>
    <property type="match status" value="5"/>
</dbReference>
<gene>
    <name evidence="4" type="ORF">CRG98_016291</name>
</gene>
<feature type="repeat" description="PPR" evidence="3">
    <location>
        <begin position="788"/>
        <end position="822"/>
    </location>
</feature>
<comment type="similarity">
    <text evidence="2">Belongs to the CWC16 family. YJU2 subfamily.</text>
</comment>
<dbReference type="SUPFAM" id="SSF81901">
    <property type="entry name" value="HCP-like"/>
    <property type="match status" value="1"/>
</dbReference>
<organism evidence="4 5">
    <name type="scientific">Punica granatum</name>
    <name type="common">Pomegranate</name>
    <dbReference type="NCBI Taxonomy" id="22663"/>
    <lineage>
        <taxon>Eukaryota</taxon>
        <taxon>Viridiplantae</taxon>
        <taxon>Streptophyta</taxon>
        <taxon>Embryophyta</taxon>
        <taxon>Tracheophyta</taxon>
        <taxon>Spermatophyta</taxon>
        <taxon>Magnoliopsida</taxon>
        <taxon>eudicotyledons</taxon>
        <taxon>Gunneridae</taxon>
        <taxon>Pentapetalae</taxon>
        <taxon>rosids</taxon>
        <taxon>malvids</taxon>
        <taxon>Myrtales</taxon>
        <taxon>Lythraceae</taxon>
        <taxon>Punica</taxon>
    </lineage>
</organism>
<keyword evidence="2" id="KW-0539">Nucleus</keyword>
<dbReference type="PROSITE" id="PS51375">
    <property type="entry name" value="PPR"/>
    <property type="match status" value="12"/>
</dbReference>
<dbReference type="InterPro" id="IPR043701">
    <property type="entry name" value="Yju2"/>
</dbReference>
<keyword evidence="2" id="KW-0747">Spliceosome</keyword>
<feature type="repeat" description="PPR" evidence="3">
    <location>
        <begin position="823"/>
        <end position="857"/>
    </location>
</feature>
<dbReference type="PANTHER" id="PTHR45613">
    <property type="entry name" value="PENTATRICOPEPTIDE REPEAT-CONTAINING PROTEIN"/>
    <property type="match status" value="1"/>
</dbReference>
<dbReference type="GO" id="GO:0071006">
    <property type="term" value="C:U2-type catalytic step 1 spliceosome"/>
    <property type="evidence" value="ECO:0007669"/>
    <property type="project" value="UniProtKB-UniRule"/>
</dbReference>
<dbReference type="GO" id="GO:0000349">
    <property type="term" value="P:generation of catalytic spliceosome for first transesterification step"/>
    <property type="evidence" value="ECO:0007669"/>
    <property type="project" value="UniProtKB-UniRule"/>
</dbReference>
<feature type="repeat" description="PPR" evidence="3">
    <location>
        <begin position="613"/>
        <end position="647"/>
    </location>
</feature>
<feature type="repeat" description="PPR" evidence="3">
    <location>
        <begin position="508"/>
        <end position="542"/>
    </location>
</feature>
<feature type="repeat" description="PPR" evidence="3">
    <location>
        <begin position="718"/>
        <end position="752"/>
    </location>
</feature>
<reference evidence="4 5" key="1">
    <citation type="submission" date="2017-11" db="EMBL/GenBank/DDBJ databases">
        <title>De-novo sequencing of pomegranate (Punica granatum L.) genome.</title>
        <authorList>
            <person name="Akparov Z."/>
            <person name="Amiraslanov A."/>
            <person name="Hajiyeva S."/>
            <person name="Abbasov M."/>
            <person name="Kaur K."/>
            <person name="Hamwieh A."/>
            <person name="Solovyev V."/>
            <person name="Salamov A."/>
            <person name="Braich B."/>
            <person name="Kosarev P."/>
            <person name="Mahmoud A."/>
            <person name="Hajiyev E."/>
            <person name="Babayeva S."/>
            <person name="Izzatullayeva V."/>
            <person name="Mammadov A."/>
            <person name="Mammadov A."/>
            <person name="Sharifova S."/>
            <person name="Ojaghi J."/>
            <person name="Eynullazada K."/>
            <person name="Bayramov B."/>
            <person name="Abdulazimova A."/>
            <person name="Shahmuradov I."/>
        </authorList>
    </citation>
    <scope>NUCLEOTIDE SEQUENCE [LARGE SCALE GENOMIC DNA]</scope>
    <source>
        <strain evidence="5">cv. AG2017</strain>
        <tissue evidence="4">Leaf</tissue>
    </source>
</reference>
<dbReference type="NCBIfam" id="TIGR00756">
    <property type="entry name" value="PPR"/>
    <property type="match status" value="11"/>
</dbReference>
<keyword evidence="1" id="KW-0677">Repeat</keyword>
<comment type="caution">
    <text evidence="4">The sequence shown here is derived from an EMBL/GenBank/DDBJ whole genome shotgun (WGS) entry which is preliminary data.</text>
</comment>
<feature type="repeat" description="PPR" evidence="3">
    <location>
        <begin position="753"/>
        <end position="787"/>
    </location>
</feature>
<evidence type="ECO:0000313" key="4">
    <source>
        <dbReference type="EMBL" id="PKI63300.1"/>
    </source>
</evidence>
<dbReference type="STRING" id="22663.A0A2I0K578"/>
<name>A0A2I0K578_PUNGR</name>
<dbReference type="AlphaFoldDB" id="A0A2I0K578"/>
<accession>A0A2I0K578</accession>
<dbReference type="Pfam" id="PF04502">
    <property type="entry name" value="Saf4_Yju2"/>
    <property type="match status" value="1"/>
</dbReference>
<feature type="repeat" description="PPR" evidence="3">
    <location>
        <begin position="893"/>
        <end position="927"/>
    </location>
</feature>
<keyword evidence="5" id="KW-1185">Reference proteome</keyword>
<evidence type="ECO:0000313" key="5">
    <source>
        <dbReference type="Proteomes" id="UP000233551"/>
    </source>
</evidence>
<dbReference type="HAMAP" id="MF_03226">
    <property type="entry name" value="YJU2"/>
    <property type="match status" value="1"/>
</dbReference>
<feature type="repeat" description="PPR" evidence="3">
    <location>
        <begin position="648"/>
        <end position="682"/>
    </location>
</feature>
<dbReference type="InterPro" id="IPR007590">
    <property type="entry name" value="Saf4/Yju2"/>
</dbReference>